<comment type="caution">
    <text evidence="2">The sequence shown here is derived from an EMBL/GenBank/DDBJ whole genome shotgun (WGS) entry which is preliminary data.</text>
</comment>
<organism evidence="2 3">
    <name type="scientific">Blepharisma stoltei</name>
    <dbReference type="NCBI Taxonomy" id="1481888"/>
    <lineage>
        <taxon>Eukaryota</taxon>
        <taxon>Sar</taxon>
        <taxon>Alveolata</taxon>
        <taxon>Ciliophora</taxon>
        <taxon>Postciliodesmatophora</taxon>
        <taxon>Heterotrichea</taxon>
        <taxon>Heterotrichida</taxon>
        <taxon>Blepharismidae</taxon>
        <taxon>Blepharisma</taxon>
    </lineage>
</organism>
<dbReference type="EMBL" id="CAJZBQ010000032">
    <property type="protein sequence ID" value="CAG9322886.1"/>
    <property type="molecule type" value="Genomic_DNA"/>
</dbReference>
<evidence type="ECO:0000313" key="3">
    <source>
        <dbReference type="Proteomes" id="UP001162131"/>
    </source>
</evidence>
<name>A0AAU9JA80_9CILI</name>
<keyword evidence="1" id="KW-0175">Coiled coil</keyword>
<feature type="coiled-coil region" evidence="1">
    <location>
        <begin position="505"/>
        <end position="620"/>
    </location>
</feature>
<keyword evidence="3" id="KW-1185">Reference proteome</keyword>
<proteinExistence type="predicted"/>
<sequence>MASIISVDEGCLIANLSISTPISQVFDIVSSRTSINRSLLIIFNTNGIVINENAPLSQQIPENSLANLYLFRKDKINLEICVERKDFSSFNRYPIDYYHEPFPFSEYDDFPSGYEKIPIIENSLFKLSQNAREFYAKYVVLLEYLNETKQMLEIRLEASDVLLKNLQLYYKEIKHQWKNLSSKALELQKNVTIMASQFNPNQLQRYGDPIDSLLQEGKFKRFNRDLQMRVNNFVTKVDDLNGSILKPIKENIRDASESIEKVKFTADTFFETYKSSGFESREGLFIEGLFACRLYMDFRDKLEKVVDVNHTPKRELANQLLMMENEVNSYNESLVQLQRCLNDVIPLEKDMQVNVKRIGQLYGVKVVRMIVESAHKLKYRVKDKLLKLNEKYENLLKQSEFLKVPSQLEEACAAAKREVRNSTMRSQNALNLYYQLCKTLIEDQTQREEFLERYGNVLPKNAFPELIQPVMKTNRLKHLLNIPENIDISQEFEFRSTQLNNEQIIAHYEAKLVKMEKNYQKKLDESKKQEERLEKDMVSLSHSLVKSSREKDALEKSIKDLSTELYLLKGKGNGDKIARNFQEEVRKLREREAAFKRMHMENLKALREENNKLKQELKGN</sequence>
<evidence type="ECO:0000313" key="2">
    <source>
        <dbReference type="EMBL" id="CAG9322886.1"/>
    </source>
</evidence>
<reference evidence="2" key="1">
    <citation type="submission" date="2021-09" db="EMBL/GenBank/DDBJ databases">
        <authorList>
            <consortium name="AG Swart"/>
            <person name="Singh M."/>
            <person name="Singh A."/>
            <person name="Seah K."/>
            <person name="Emmerich C."/>
        </authorList>
    </citation>
    <scope>NUCLEOTIDE SEQUENCE</scope>
    <source>
        <strain evidence="2">ATCC30299</strain>
    </source>
</reference>
<dbReference type="Proteomes" id="UP001162131">
    <property type="component" value="Unassembled WGS sequence"/>
</dbReference>
<evidence type="ECO:0000256" key="1">
    <source>
        <dbReference type="SAM" id="Coils"/>
    </source>
</evidence>
<dbReference type="AlphaFoldDB" id="A0AAU9JA80"/>
<accession>A0AAU9JA80</accession>
<protein>
    <submittedName>
        <fullName evidence="2">Uncharacterized protein</fullName>
    </submittedName>
</protein>
<gene>
    <name evidence="2" type="ORF">BSTOLATCC_MIC31997</name>
</gene>